<feature type="region of interest" description="Disordered" evidence="1">
    <location>
        <begin position="1"/>
        <end position="22"/>
    </location>
</feature>
<sequence length="56" mass="5965">MLQPLSREDTASAGTGSKECGDAEDAFRQWSGVGSMAKVAIYFGSPGQELRLAVTW</sequence>
<evidence type="ECO:0000256" key="1">
    <source>
        <dbReference type="SAM" id="MobiDB-lite"/>
    </source>
</evidence>
<keyword evidence="3" id="KW-1185">Reference proteome</keyword>
<feature type="non-terminal residue" evidence="2">
    <location>
        <position position="56"/>
    </location>
</feature>
<proteinExistence type="predicted"/>
<evidence type="ECO:0000313" key="3">
    <source>
        <dbReference type="Proteomes" id="UP001266305"/>
    </source>
</evidence>
<reference evidence="2 3" key="1">
    <citation type="submission" date="2023-05" db="EMBL/GenBank/DDBJ databases">
        <title>B98-5 Cell Line De Novo Hybrid Assembly: An Optical Mapping Approach.</title>
        <authorList>
            <person name="Kananen K."/>
            <person name="Auerbach J.A."/>
            <person name="Kautto E."/>
            <person name="Blachly J.S."/>
        </authorList>
    </citation>
    <scope>NUCLEOTIDE SEQUENCE [LARGE SCALE GENOMIC DNA]</scope>
    <source>
        <strain evidence="2">B95-8</strain>
        <tissue evidence="2">Cell line</tissue>
    </source>
</reference>
<name>A0ABQ9TBD9_SAGOE</name>
<protein>
    <submittedName>
        <fullName evidence="2">Uncharacterized protein</fullName>
    </submittedName>
</protein>
<comment type="caution">
    <text evidence="2">The sequence shown here is derived from an EMBL/GenBank/DDBJ whole genome shotgun (WGS) entry which is preliminary data.</text>
</comment>
<accession>A0ABQ9TBD9</accession>
<evidence type="ECO:0000313" key="2">
    <source>
        <dbReference type="EMBL" id="KAK2081850.1"/>
    </source>
</evidence>
<gene>
    <name evidence="2" type="ORF">P7K49_039859</name>
</gene>
<organism evidence="2 3">
    <name type="scientific">Saguinus oedipus</name>
    <name type="common">Cotton-top tamarin</name>
    <name type="synonym">Oedipomidas oedipus</name>
    <dbReference type="NCBI Taxonomy" id="9490"/>
    <lineage>
        <taxon>Eukaryota</taxon>
        <taxon>Metazoa</taxon>
        <taxon>Chordata</taxon>
        <taxon>Craniata</taxon>
        <taxon>Vertebrata</taxon>
        <taxon>Euteleostomi</taxon>
        <taxon>Mammalia</taxon>
        <taxon>Eutheria</taxon>
        <taxon>Euarchontoglires</taxon>
        <taxon>Primates</taxon>
        <taxon>Haplorrhini</taxon>
        <taxon>Platyrrhini</taxon>
        <taxon>Cebidae</taxon>
        <taxon>Callitrichinae</taxon>
        <taxon>Saguinus</taxon>
    </lineage>
</organism>
<dbReference type="EMBL" id="JASSZA010000052">
    <property type="protein sequence ID" value="KAK2081850.1"/>
    <property type="molecule type" value="Genomic_DNA"/>
</dbReference>
<feature type="compositionally biased region" description="Basic and acidic residues" evidence="1">
    <location>
        <begin position="1"/>
        <end position="10"/>
    </location>
</feature>
<dbReference type="Proteomes" id="UP001266305">
    <property type="component" value="Unassembled WGS sequence"/>
</dbReference>